<gene>
    <name evidence="9" type="ORF">SteCoe_11608</name>
</gene>
<evidence type="ECO:0000256" key="3">
    <source>
        <dbReference type="ARBA" id="ARBA00023163"/>
    </source>
</evidence>
<dbReference type="InterPro" id="IPR003029">
    <property type="entry name" value="S1_domain"/>
</dbReference>
<dbReference type="Pfam" id="PF14635">
    <property type="entry name" value="HHH_7"/>
    <property type="match status" value="1"/>
</dbReference>
<dbReference type="InterPro" id="IPR036860">
    <property type="entry name" value="SH2_dom_sf"/>
</dbReference>
<feature type="compositionally biased region" description="Polar residues" evidence="6">
    <location>
        <begin position="1304"/>
        <end position="1318"/>
    </location>
</feature>
<dbReference type="PANTHER" id="PTHR10145">
    <property type="entry name" value="TRANSCRIPTION ELONGATION FACTOR SPT6"/>
    <property type="match status" value="1"/>
</dbReference>
<dbReference type="GO" id="GO:0008023">
    <property type="term" value="C:transcription elongation factor complex"/>
    <property type="evidence" value="ECO:0007669"/>
    <property type="project" value="TreeGrafter"/>
</dbReference>
<dbReference type="SUPFAM" id="SSF53098">
    <property type="entry name" value="Ribonuclease H-like"/>
    <property type="match status" value="1"/>
</dbReference>
<dbReference type="Gene3D" id="1.10.10.650">
    <property type="entry name" value="RuvA domain 2-like"/>
    <property type="match status" value="1"/>
</dbReference>
<keyword evidence="10" id="KW-1185">Reference proteome</keyword>
<evidence type="ECO:0000256" key="1">
    <source>
        <dbReference type="ARBA" id="ARBA00004123"/>
    </source>
</evidence>
<feature type="compositionally biased region" description="Gly residues" evidence="6">
    <location>
        <begin position="1697"/>
        <end position="1726"/>
    </location>
</feature>
<dbReference type="Proteomes" id="UP000187209">
    <property type="component" value="Unassembled WGS sequence"/>
</dbReference>
<comment type="similarity">
    <text evidence="2">Belongs to the SPT6 family.</text>
</comment>
<dbReference type="Gene3D" id="1.10.150.850">
    <property type="entry name" value="Spt6, helix-hairpin-helix domain"/>
    <property type="match status" value="1"/>
</dbReference>
<reference evidence="9 10" key="1">
    <citation type="submission" date="2016-11" db="EMBL/GenBank/DDBJ databases">
        <title>The macronuclear genome of Stentor coeruleus: a giant cell with tiny introns.</title>
        <authorList>
            <person name="Slabodnick M."/>
            <person name="Ruby J.G."/>
            <person name="Reiff S.B."/>
            <person name="Swart E.C."/>
            <person name="Gosai S."/>
            <person name="Prabakaran S."/>
            <person name="Witkowska E."/>
            <person name="Larue G.E."/>
            <person name="Fisher S."/>
            <person name="Freeman R.M."/>
            <person name="Gunawardena J."/>
            <person name="Chu W."/>
            <person name="Stover N.A."/>
            <person name="Gregory B.D."/>
            <person name="Nowacki M."/>
            <person name="Derisi J."/>
            <person name="Roy S.W."/>
            <person name="Marshall W.F."/>
            <person name="Sood P."/>
        </authorList>
    </citation>
    <scope>NUCLEOTIDE SEQUENCE [LARGE SCALE GENOMIC DNA]</scope>
    <source>
        <strain evidence="9">WM001</strain>
    </source>
</reference>
<dbReference type="GO" id="GO:0008270">
    <property type="term" value="F:zinc ion binding"/>
    <property type="evidence" value="ECO:0007669"/>
    <property type="project" value="UniProtKB-KW"/>
</dbReference>
<dbReference type="GO" id="GO:0042393">
    <property type="term" value="F:histone binding"/>
    <property type="evidence" value="ECO:0007669"/>
    <property type="project" value="TreeGrafter"/>
</dbReference>
<evidence type="ECO:0000256" key="5">
    <source>
        <dbReference type="PROSITE-ProRule" id="PRU00047"/>
    </source>
</evidence>
<name>A0A1R2CCY0_9CILI</name>
<feature type="compositionally biased region" description="Polar residues" evidence="6">
    <location>
        <begin position="1812"/>
        <end position="1826"/>
    </location>
</feature>
<dbReference type="Gene3D" id="1.10.10.2740">
    <property type="entry name" value="Spt6, Death-like domain"/>
    <property type="match status" value="1"/>
</dbReference>
<evidence type="ECO:0000256" key="4">
    <source>
        <dbReference type="ARBA" id="ARBA00023242"/>
    </source>
</evidence>
<dbReference type="PROSITE" id="PS50126">
    <property type="entry name" value="S1"/>
    <property type="match status" value="1"/>
</dbReference>
<dbReference type="Pfam" id="PF14633">
    <property type="entry name" value="SH2_2"/>
    <property type="match status" value="1"/>
</dbReference>
<dbReference type="PANTHER" id="PTHR10145:SF6">
    <property type="entry name" value="TRANSCRIPTION ELONGATION FACTOR SPT6"/>
    <property type="match status" value="1"/>
</dbReference>
<feature type="domain" description="CCHC-type" evidence="8">
    <location>
        <begin position="1525"/>
        <end position="1540"/>
    </location>
</feature>
<evidence type="ECO:0000259" key="7">
    <source>
        <dbReference type="PROSITE" id="PS50126"/>
    </source>
</evidence>
<dbReference type="InterPro" id="IPR035018">
    <property type="entry name" value="Spt6_SH2_C"/>
</dbReference>
<dbReference type="SMART" id="SM00343">
    <property type="entry name" value="ZnF_C2HC"/>
    <property type="match status" value="4"/>
</dbReference>
<evidence type="ECO:0000259" key="8">
    <source>
        <dbReference type="PROSITE" id="PS50158"/>
    </source>
</evidence>
<dbReference type="InterPro" id="IPR041692">
    <property type="entry name" value="HHH_9"/>
</dbReference>
<dbReference type="Gene3D" id="3.30.420.140">
    <property type="entry name" value="YqgF/RNase H-like domain"/>
    <property type="match status" value="1"/>
</dbReference>
<dbReference type="CDD" id="cd09928">
    <property type="entry name" value="SH2_Cterm_SPT6_like"/>
    <property type="match status" value="1"/>
</dbReference>
<proteinExistence type="inferred from homology"/>
<dbReference type="InterPro" id="IPR037027">
    <property type="entry name" value="YqgF/RNaseH-like_dom_sf"/>
</dbReference>
<dbReference type="InterPro" id="IPR036875">
    <property type="entry name" value="Znf_CCHC_sf"/>
</dbReference>
<dbReference type="GO" id="GO:0031491">
    <property type="term" value="F:nucleosome binding"/>
    <property type="evidence" value="ECO:0007669"/>
    <property type="project" value="TreeGrafter"/>
</dbReference>
<dbReference type="PROSITE" id="PS50158">
    <property type="entry name" value="ZF_CCHC"/>
    <property type="match status" value="4"/>
</dbReference>
<dbReference type="InterPro" id="IPR023323">
    <property type="entry name" value="Tex-like_dom_sf"/>
</dbReference>
<comment type="caution">
    <text evidence="9">The sequence shown here is derived from an EMBL/GenBank/DDBJ whole genome shotgun (WGS) entry which is preliminary data.</text>
</comment>
<dbReference type="InterPro" id="IPR012337">
    <property type="entry name" value="RNaseH-like_sf"/>
</dbReference>
<accession>A0A1R2CCY0</accession>
<dbReference type="CDD" id="cd09918">
    <property type="entry name" value="SH2_Nterm_SPT6_like"/>
    <property type="match status" value="1"/>
</dbReference>
<feature type="compositionally biased region" description="Basic residues" evidence="6">
    <location>
        <begin position="1548"/>
        <end position="1557"/>
    </location>
</feature>
<evidence type="ECO:0000256" key="6">
    <source>
        <dbReference type="SAM" id="MobiDB-lite"/>
    </source>
</evidence>
<feature type="compositionally biased region" description="Polar residues" evidence="6">
    <location>
        <begin position="1614"/>
        <end position="1637"/>
    </location>
</feature>
<dbReference type="GO" id="GO:0034728">
    <property type="term" value="P:nucleosome organization"/>
    <property type="evidence" value="ECO:0007669"/>
    <property type="project" value="TreeGrafter"/>
</dbReference>
<keyword evidence="5" id="KW-0862">Zinc</keyword>
<sequence length="1840" mass="207443">MDSDSDSSNEPDGYVQDGFIVPDEPLEDHVSDEEILPKKRRIQLKINNQDDLDLLKDNLGMSKSEEPIKKKQKNYGSDSDESLELGEIPIIYNENIQLLVSIFGTNAVSEVKETRKIDFEPAEQREKFMRNEDEIIRDYDIPERLQSIFRNRELPSETELFLETEWIFNKILLKTNVLNYENMKLKISKFLYFYRIEKYEIPFISRYRINILKPELDFDLWELYFWDKEWGYLYKTKQAMKALYEDGEAYRQMMLKGRPIDPGVKVLSNPCPEVEKELTTYPIKYIYHISDLEFFFKVHIYIYTSGKNTLKSYSFLQEARKNSITNFTNKAALTPSQFSENLKANSYVHIPIKPSVKPQDLAFELLSSEYTEELQVINSACLLMKSELAALPSFRCYIRDLYFKYARICTSPTEKGRIVLDVFHPYYRVKNLVEGKYIRTWTADIWAEVLKCEEQGLIVVEFKLPWDNDKETKEDRILETIKRYYLTQNSDDIDRDWNHFRLEVLKQALNQIYKENAEVIRKDLTLIAEEWVKTQVQINFFHLINQGTVKKNNGKIIAFVTDPDTQMYGNTYLALVNSFGEVIEVATFNTLTIRKIEFAHNTDKDRWVKDKSLLSKIILQHQPDAIVIAANSLQALLLRKNLMQLIEDLQMESLNEIDLDFEVDTSELLKNLIPVYMIDPQVPKLFASSQRSKRMFTDCKILMRMAISTARMFQNACAETLSLGADPNELQIKYLNLHPLQSLLNVSTYLSAIEIVALDYISSSGVAINDIIQHDHLSILLNFIPGLGPVKSHGLIENLKKSGGKLAMRAQLIGKQFLGTRVYENAAGFLKILLEKHESDPLDNTRIHPESYELAKVIARSVFTDTHIKDDNLIQEVMKQPQKMHDLDLDKYTKIHMEKTGMNIKEVLENIVSELTSPFFLPEKRYNDLSAEELLYLTTGETKYTLKKGSLVQAIVILYDEAKFLIKCRLESGIEATIDTKMVPEKRMEKKEGEKFVKGEVLTARVIEVSAKIQNKDVFFNIKLSLLADDIINHGKFIQLTLDDAFVMEDADWIEKAIMEDEYKTGQKYIPRVVNHPKFKNIGLKTACEDLFNKNIGECIFRPSSRGQDHLTCTWKFYDFIYSHLDIIEEGKPAINMLGIKFRISTDVFDSLQEIIDKYINPCENLTKEAVIHPKFKDTISGGVKLIENLVLQEKKTRPLSIPYYFTIRPEYPQYFVLYYMPREEIVIEFIKVKPKGFFFHEAYHPNINFLISWFKRHYADKNYKNQLARSKPPVIDTSNHLCIPGKDPTEEPKDEIFNDENTKPVTINNLPESTPYNQTPHIGFQEWSGGKKINNTPRADDWEMSRNYDSWGDKTPVSQTEKTKNLTNENTSWGEVVNNNSNWGETNSWKTIAQVPETNWGEEIKIIRGRRGRGCRKCGENGHMAKDCINGKNSGSCGDCFKCGQPGHRSRECPNLSINKSFGDNRTCFKYGQSENMSGGFIDSSDNKGFGDNTVCFKCGQSGHMSRECTNPSADKNSRGGRSCFNCGQSGHMLNECPNPPDENIRARRPRGRGRGGRRESGNNDYGNTGGGGWGDSGNNSGGGWGESGNNSGGGWGESGNNSGGGWGDSGNINKSDSGDTNKSGGWGDSGNTNKSGGWGDSGDANKSGGWGDSGSANKSGGWGDSGNTNKGGGWGDSGDTKKSGWGDSGNANSGSGWGDFGNSSGGGGGWSNSGNSSSGGGWGNSGNTNSGSGNTNSHGRGCGNSRNTNSGGRGWGNSRNTNSGGRGRGNSWNTNNRRGVSGEASWGVPSSNSPPNNEISWGTPVGGGENSATKWGNSENTENLRSPAWGGDGTNSSW</sequence>
<feature type="domain" description="CCHC-type" evidence="8">
    <location>
        <begin position="1497"/>
        <end position="1512"/>
    </location>
</feature>
<dbReference type="SUPFAM" id="SSF55550">
    <property type="entry name" value="SH2 domain"/>
    <property type="match status" value="1"/>
</dbReference>
<dbReference type="GO" id="GO:0140673">
    <property type="term" value="P:transcription elongation-coupled chromatin remodeling"/>
    <property type="evidence" value="ECO:0007669"/>
    <property type="project" value="InterPro"/>
</dbReference>
<comment type="subcellular location">
    <subcellularLocation>
        <location evidence="1">Nucleus</location>
    </subcellularLocation>
</comment>
<dbReference type="Gene3D" id="4.10.60.10">
    <property type="entry name" value="Zinc finger, CCHC-type"/>
    <property type="match status" value="3"/>
</dbReference>
<dbReference type="InterPro" id="IPR017072">
    <property type="entry name" value="TF_Spt6"/>
</dbReference>
<dbReference type="SUPFAM" id="SSF47781">
    <property type="entry name" value="RuvA domain 2-like"/>
    <property type="match status" value="1"/>
</dbReference>
<organism evidence="9 10">
    <name type="scientific">Stentor coeruleus</name>
    <dbReference type="NCBI Taxonomy" id="5963"/>
    <lineage>
        <taxon>Eukaryota</taxon>
        <taxon>Sar</taxon>
        <taxon>Alveolata</taxon>
        <taxon>Ciliophora</taxon>
        <taxon>Postciliodesmatophora</taxon>
        <taxon>Heterotrichea</taxon>
        <taxon>Heterotrichida</taxon>
        <taxon>Stentoridae</taxon>
        <taxon>Stentor</taxon>
    </lineage>
</organism>
<dbReference type="InterPro" id="IPR023319">
    <property type="entry name" value="Tex-like_HTH_dom_sf"/>
</dbReference>
<dbReference type="OrthoDB" id="343921at2759"/>
<dbReference type="Pfam" id="PF00098">
    <property type="entry name" value="zf-CCHC"/>
    <property type="match status" value="4"/>
</dbReference>
<dbReference type="InterPro" id="IPR001878">
    <property type="entry name" value="Znf_CCHC"/>
</dbReference>
<dbReference type="InterPro" id="IPR035019">
    <property type="entry name" value="Spt6_SH2_N"/>
</dbReference>
<evidence type="ECO:0000256" key="2">
    <source>
        <dbReference type="ARBA" id="ARBA00009253"/>
    </source>
</evidence>
<keyword evidence="4" id="KW-0539">Nucleus</keyword>
<feature type="region of interest" description="Disordered" evidence="6">
    <location>
        <begin position="1"/>
        <end position="30"/>
    </location>
</feature>
<evidence type="ECO:0008006" key="11">
    <source>
        <dbReference type="Google" id="ProtNLM"/>
    </source>
</evidence>
<feature type="region of interest" description="Disordered" evidence="6">
    <location>
        <begin position="1279"/>
        <end position="1318"/>
    </location>
</feature>
<evidence type="ECO:0000313" key="9">
    <source>
        <dbReference type="EMBL" id="OMJ86832.1"/>
    </source>
</evidence>
<dbReference type="SUPFAM" id="SSF158832">
    <property type="entry name" value="Tex N-terminal region-like"/>
    <property type="match status" value="1"/>
</dbReference>
<dbReference type="InterPro" id="IPR032706">
    <property type="entry name" value="Spt6_HHH"/>
</dbReference>
<feature type="compositionally biased region" description="Gly residues" evidence="6">
    <location>
        <begin position="1662"/>
        <end position="1678"/>
    </location>
</feature>
<feature type="region of interest" description="Disordered" evidence="6">
    <location>
        <begin position="1536"/>
        <end position="1840"/>
    </location>
</feature>
<feature type="compositionally biased region" description="Basic and acidic residues" evidence="6">
    <location>
        <begin position="1288"/>
        <end position="1303"/>
    </location>
</feature>
<evidence type="ECO:0000313" key="10">
    <source>
        <dbReference type="Proteomes" id="UP000187209"/>
    </source>
</evidence>
<dbReference type="GO" id="GO:0003677">
    <property type="term" value="F:DNA binding"/>
    <property type="evidence" value="ECO:0007669"/>
    <property type="project" value="InterPro"/>
</dbReference>
<dbReference type="SUPFAM" id="SSF57756">
    <property type="entry name" value="Retrovirus zinc finger-like domains"/>
    <property type="match status" value="2"/>
</dbReference>
<dbReference type="InterPro" id="IPR010994">
    <property type="entry name" value="RuvA_2-like"/>
</dbReference>
<feature type="domain" description="CCHC-type" evidence="8">
    <location>
        <begin position="1416"/>
        <end position="1429"/>
    </location>
</feature>
<dbReference type="Gene3D" id="1.10.3500.10">
    <property type="entry name" value="Tex N-terminal region-like"/>
    <property type="match status" value="1"/>
</dbReference>
<dbReference type="Pfam" id="PF14641">
    <property type="entry name" value="HTH_44"/>
    <property type="match status" value="1"/>
</dbReference>
<dbReference type="InterPro" id="IPR042066">
    <property type="entry name" value="Spt6_death-like"/>
</dbReference>
<dbReference type="InterPro" id="IPR028088">
    <property type="entry name" value="Spt6_HTH_DNA-bd_dom"/>
</dbReference>
<keyword evidence="5" id="KW-0479">Metal-binding</keyword>
<feature type="compositionally biased region" description="Low complexity" evidence="6">
    <location>
        <begin position="1727"/>
        <end position="1781"/>
    </location>
</feature>
<feature type="domain" description="S1 motif" evidence="7">
    <location>
        <begin position="949"/>
        <end position="1023"/>
    </location>
</feature>
<feature type="domain" description="CCHC-type" evidence="8">
    <location>
        <begin position="1441"/>
        <end position="1456"/>
    </location>
</feature>
<dbReference type="InterPro" id="IPR035420">
    <property type="entry name" value="Spt6_SH2"/>
</dbReference>
<keyword evidence="3" id="KW-0804">Transcription</keyword>
<dbReference type="EMBL" id="MPUH01000194">
    <property type="protein sequence ID" value="OMJ86832.1"/>
    <property type="molecule type" value="Genomic_DNA"/>
</dbReference>
<feature type="compositionally biased region" description="Gly residues" evidence="6">
    <location>
        <begin position="1569"/>
        <end position="1610"/>
    </location>
</feature>
<dbReference type="Gene3D" id="3.30.505.10">
    <property type="entry name" value="SH2 domain"/>
    <property type="match status" value="2"/>
</dbReference>
<protein>
    <recommendedName>
        <fullName evidence="11">Transcription elongation factor SPT6</fullName>
    </recommendedName>
</protein>
<dbReference type="Pfam" id="PF17674">
    <property type="entry name" value="HHH_9"/>
    <property type="match status" value="1"/>
</dbReference>
<keyword evidence="5" id="KW-0863">Zinc-finger</keyword>